<dbReference type="InterPro" id="IPR001296">
    <property type="entry name" value="Glyco_trans_1"/>
</dbReference>
<evidence type="ECO:0000259" key="2">
    <source>
        <dbReference type="Pfam" id="PF00534"/>
    </source>
</evidence>
<keyword evidence="4" id="KW-1185">Reference proteome</keyword>
<feature type="domain" description="Glycosyl transferase family 1" evidence="2">
    <location>
        <begin position="252"/>
        <end position="395"/>
    </location>
</feature>
<dbReference type="Proteomes" id="UP000570514">
    <property type="component" value="Unassembled WGS sequence"/>
</dbReference>
<organism evidence="3 4">
    <name type="scientific">Rhizomicrobium palustre</name>
    <dbReference type="NCBI Taxonomy" id="189966"/>
    <lineage>
        <taxon>Bacteria</taxon>
        <taxon>Pseudomonadati</taxon>
        <taxon>Pseudomonadota</taxon>
        <taxon>Alphaproteobacteria</taxon>
        <taxon>Micropepsales</taxon>
        <taxon>Micropepsaceae</taxon>
        <taxon>Rhizomicrobium</taxon>
    </lineage>
</organism>
<dbReference type="GO" id="GO:0016757">
    <property type="term" value="F:glycosyltransferase activity"/>
    <property type="evidence" value="ECO:0007669"/>
    <property type="project" value="InterPro"/>
</dbReference>
<feature type="region of interest" description="Disordered" evidence="1">
    <location>
        <begin position="428"/>
        <end position="448"/>
    </location>
</feature>
<sequence length="448" mass="48878">MTAYKASSGVAVLLFAPPKSRQPLALAQPERVVVINDYAKGGGGAAALARLSAEGLKAKGIDVVYFSGDAALQSEGIDAFALHEKPLLESKAFVKGLYNSRAASELARWIDQHDTPRTIYHLHNWSHILSPAVFTPLKKVRGRVVLSAHDFFLACPNGGFVHYGTNAPCGLEPLSAACLRSNCDKRSYAHKLWRSARQMVRNAVYDVAELAPRILTIHPAMHPYLQRSGISEPLMRALLNPVTPYHNGRIAAEDNRSILYVGRLDYEKGADLAAEAATKAGLSLVVIGDGPLRTELVARFPSVRFLGQQTKSEIAAHATKAAALVMPTRYPEPFGLVAVEALWSGLPVILPNTSFFADEIDRLDAGVLFTPGDADALAQAMKILIVDPERRHEMSLSAFHNTRHLANTPEVWLQELLLEYRDLLNPAQNQKNQETTQEGATYRVGAAP</sequence>
<feature type="compositionally biased region" description="Polar residues" evidence="1">
    <location>
        <begin position="428"/>
        <end position="439"/>
    </location>
</feature>
<reference evidence="3 4" key="1">
    <citation type="submission" date="2020-03" db="EMBL/GenBank/DDBJ databases">
        <title>Genomic Encyclopedia of Type Strains, Phase IV (KMG-IV): sequencing the most valuable type-strain genomes for metagenomic binning, comparative biology and taxonomic classification.</title>
        <authorList>
            <person name="Goeker M."/>
        </authorList>
    </citation>
    <scope>NUCLEOTIDE SEQUENCE [LARGE SCALE GENOMIC DNA]</scope>
    <source>
        <strain evidence="3 4">DSM 19867</strain>
    </source>
</reference>
<dbReference type="CDD" id="cd03801">
    <property type="entry name" value="GT4_PimA-like"/>
    <property type="match status" value="1"/>
</dbReference>
<keyword evidence="3" id="KW-0808">Transferase</keyword>
<dbReference type="PANTHER" id="PTHR45947">
    <property type="entry name" value="SULFOQUINOVOSYL TRANSFERASE SQD2"/>
    <property type="match status" value="1"/>
</dbReference>
<gene>
    <name evidence="3" type="ORF">FHS83_003149</name>
</gene>
<evidence type="ECO:0000313" key="4">
    <source>
        <dbReference type="Proteomes" id="UP000570514"/>
    </source>
</evidence>
<accession>A0A846N3K2</accession>
<protein>
    <submittedName>
        <fullName evidence="3">Glycosyltransferase involved in cell wall biosynthesis</fullName>
    </submittedName>
</protein>
<proteinExistence type="predicted"/>
<comment type="caution">
    <text evidence="3">The sequence shown here is derived from an EMBL/GenBank/DDBJ whole genome shotgun (WGS) entry which is preliminary data.</text>
</comment>
<dbReference type="Pfam" id="PF00534">
    <property type="entry name" value="Glycos_transf_1"/>
    <property type="match status" value="1"/>
</dbReference>
<dbReference type="EMBL" id="JAASRM010000001">
    <property type="protein sequence ID" value="NIK89831.1"/>
    <property type="molecule type" value="Genomic_DNA"/>
</dbReference>
<dbReference type="Gene3D" id="3.40.50.2000">
    <property type="entry name" value="Glycogen Phosphorylase B"/>
    <property type="match status" value="2"/>
</dbReference>
<dbReference type="PANTHER" id="PTHR45947:SF3">
    <property type="entry name" value="SULFOQUINOVOSYL TRANSFERASE SQD2"/>
    <property type="match status" value="1"/>
</dbReference>
<name>A0A846N3K2_9PROT</name>
<dbReference type="SUPFAM" id="SSF53756">
    <property type="entry name" value="UDP-Glycosyltransferase/glycogen phosphorylase"/>
    <property type="match status" value="1"/>
</dbReference>
<dbReference type="AlphaFoldDB" id="A0A846N3K2"/>
<evidence type="ECO:0000256" key="1">
    <source>
        <dbReference type="SAM" id="MobiDB-lite"/>
    </source>
</evidence>
<dbReference type="RefSeq" id="WP_167083886.1">
    <property type="nucleotide sequence ID" value="NZ_BAAADC010000001.1"/>
</dbReference>
<evidence type="ECO:0000313" key="3">
    <source>
        <dbReference type="EMBL" id="NIK89831.1"/>
    </source>
</evidence>
<dbReference type="InterPro" id="IPR050194">
    <property type="entry name" value="Glycosyltransferase_grp1"/>
</dbReference>